<accession>A0A1I2K683</accession>
<evidence type="ECO:0000313" key="3">
    <source>
        <dbReference type="Proteomes" id="UP000199513"/>
    </source>
</evidence>
<reference evidence="2 3" key="1">
    <citation type="submission" date="2016-10" db="EMBL/GenBank/DDBJ databases">
        <authorList>
            <person name="de Groot N.N."/>
        </authorList>
    </citation>
    <scope>NUCLEOTIDE SEQUENCE [LARGE SCALE GENOMIC DNA]</scope>
    <source>
        <strain>GEY</strain>
        <strain evidence="3">DSM 9560</strain>
    </source>
</reference>
<evidence type="ECO:0000259" key="1">
    <source>
        <dbReference type="Pfam" id="PF01850"/>
    </source>
</evidence>
<dbReference type="Gene3D" id="3.40.50.1010">
    <property type="entry name" value="5'-nuclease"/>
    <property type="match status" value="1"/>
</dbReference>
<feature type="domain" description="PIN" evidence="1">
    <location>
        <begin position="4"/>
        <end position="69"/>
    </location>
</feature>
<dbReference type="SUPFAM" id="SSF88723">
    <property type="entry name" value="PIN domain-like"/>
    <property type="match status" value="1"/>
</dbReference>
<name>A0A1I2K683_9BACT</name>
<keyword evidence="3" id="KW-1185">Reference proteome</keyword>
<dbReference type="Pfam" id="PF01850">
    <property type="entry name" value="PIN"/>
    <property type="match status" value="1"/>
</dbReference>
<dbReference type="AlphaFoldDB" id="A0A1I2K683"/>
<evidence type="ECO:0000313" key="2">
    <source>
        <dbReference type="EMBL" id="SFF62424.1"/>
    </source>
</evidence>
<protein>
    <submittedName>
        <fullName evidence="2">PIN domain-containing protein</fullName>
    </submittedName>
</protein>
<proteinExistence type="predicted"/>
<dbReference type="InterPro" id="IPR029060">
    <property type="entry name" value="PIN-like_dom_sf"/>
</dbReference>
<gene>
    <name evidence="2" type="ORF">SAMN04488541_10893</name>
</gene>
<dbReference type="InterPro" id="IPR002716">
    <property type="entry name" value="PIN_dom"/>
</dbReference>
<sequence length="74" mass="8768">MSWVLCDTNVFVHYFKGNEETKEILLYKIGEEYILVPSLVLMELCKGVWNKKELEALLKKMQSYKILHFNELVS</sequence>
<dbReference type="EMBL" id="FONY01000089">
    <property type="protein sequence ID" value="SFF62424.1"/>
    <property type="molecule type" value="Genomic_DNA"/>
</dbReference>
<dbReference type="Proteomes" id="UP000199513">
    <property type="component" value="Unassembled WGS sequence"/>
</dbReference>
<dbReference type="STRING" id="1003.SAMN04488541_10893"/>
<organism evidence="2 3">
    <name type="scientific">Thermoflexibacter ruber</name>
    <dbReference type="NCBI Taxonomy" id="1003"/>
    <lineage>
        <taxon>Bacteria</taxon>
        <taxon>Pseudomonadati</taxon>
        <taxon>Bacteroidota</taxon>
        <taxon>Cytophagia</taxon>
        <taxon>Cytophagales</taxon>
        <taxon>Thermoflexibacteraceae</taxon>
        <taxon>Thermoflexibacter</taxon>
    </lineage>
</organism>